<evidence type="ECO:0000313" key="2">
    <source>
        <dbReference type="EMBL" id="KFD63989.1"/>
    </source>
</evidence>
<proteinExistence type="predicted"/>
<accession>A0A085N3E3</accession>
<dbReference type="EMBL" id="KL367563">
    <property type="protein sequence ID" value="KFD63989.1"/>
    <property type="molecule type" value="Genomic_DNA"/>
</dbReference>
<dbReference type="EMBL" id="KL363289">
    <property type="protein sequence ID" value="KFD48598.1"/>
    <property type="molecule type" value="Genomic_DNA"/>
</dbReference>
<evidence type="ECO:0000313" key="3">
    <source>
        <dbReference type="Proteomes" id="UP000030764"/>
    </source>
</evidence>
<dbReference type="Proteomes" id="UP000030758">
    <property type="component" value="Unassembled WGS sequence"/>
</dbReference>
<protein>
    <recommendedName>
        <fullName evidence="4">DDE-1 domain-containing protein</fullName>
    </recommendedName>
</protein>
<dbReference type="AlphaFoldDB" id="A0A085N3E3"/>
<keyword evidence="3" id="KW-1185">Reference proteome</keyword>
<dbReference type="Proteomes" id="UP000030764">
    <property type="component" value="Unassembled WGS sequence"/>
</dbReference>
<evidence type="ECO:0008006" key="4">
    <source>
        <dbReference type="Google" id="ProtNLM"/>
    </source>
</evidence>
<sequence>MDQGVIATLKLLCRKELLRYFLLPENSSIGSVISFYKKMTLKDCCFMIAECWYSIKQSTLRNASNYIFINRGLSRSFSNTDTEEDEVAEILDTIKHLSILDECNMSDTNMWLACDEDAGFHVLNDDEIVATVSDLHGGPDEEEEEE</sequence>
<evidence type="ECO:0000313" key="1">
    <source>
        <dbReference type="EMBL" id="KFD48598.1"/>
    </source>
</evidence>
<gene>
    <name evidence="1" type="ORF">M513_10532</name>
    <name evidence="2" type="ORF">M514_10532</name>
</gene>
<reference evidence="2 3" key="1">
    <citation type="journal article" date="2014" name="Nat. Genet.">
        <title>Genome and transcriptome of the porcine whipworm Trichuris suis.</title>
        <authorList>
            <person name="Jex A.R."/>
            <person name="Nejsum P."/>
            <person name="Schwarz E.M."/>
            <person name="Hu L."/>
            <person name="Young N.D."/>
            <person name="Hall R.S."/>
            <person name="Korhonen P.K."/>
            <person name="Liao S."/>
            <person name="Thamsborg S."/>
            <person name="Xia J."/>
            <person name="Xu P."/>
            <person name="Wang S."/>
            <person name="Scheerlinck J.P."/>
            <person name="Hofmann A."/>
            <person name="Sternberg P.W."/>
            <person name="Wang J."/>
            <person name="Gasser R.B."/>
        </authorList>
    </citation>
    <scope>NUCLEOTIDE SEQUENCE [LARGE SCALE GENOMIC DNA]</scope>
    <source>
        <strain evidence="2">DCEP-RM93F</strain>
        <strain evidence="1">DCEP-RM93M</strain>
    </source>
</reference>
<name>A0A085N3E3_9BILA</name>
<organism evidence="2">
    <name type="scientific">Trichuris suis</name>
    <name type="common">pig whipworm</name>
    <dbReference type="NCBI Taxonomy" id="68888"/>
    <lineage>
        <taxon>Eukaryota</taxon>
        <taxon>Metazoa</taxon>
        <taxon>Ecdysozoa</taxon>
        <taxon>Nematoda</taxon>
        <taxon>Enoplea</taxon>
        <taxon>Dorylaimia</taxon>
        <taxon>Trichinellida</taxon>
        <taxon>Trichuridae</taxon>
        <taxon>Trichuris</taxon>
    </lineage>
</organism>